<reference evidence="2" key="1">
    <citation type="submission" date="2016-02" db="EMBL/GenBank/DDBJ databases">
        <title>WGS assembly of Manihot esculenta.</title>
        <authorList>
            <person name="Bredeson J.V."/>
            <person name="Prochnik S.E."/>
            <person name="Lyons J.B."/>
            <person name="Schmutz J."/>
            <person name="Grimwood J."/>
            <person name="Vrebalov J."/>
            <person name="Bart R.S."/>
            <person name="Amuge T."/>
            <person name="Ferguson M.E."/>
            <person name="Green R."/>
            <person name="Putnam N."/>
            <person name="Stites J."/>
            <person name="Rounsley S."/>
            <person name="Rokhsar D.S."/>
        </authorList>
    </citation>
    <scope>NUCLEOTIDE SEQUENCE [LARGE SCALE GENOMIC DNA]</scope>
    <source>
        <tissue evidence="2">Leaf</tissue>
    </source>
</reference>
<organism evidence="2">
    <name type="scientific">Manihot esculenta</name>
    <name type="common">Cassava</name>
    <name type="synonym">Jatropha manihot</name>
    <dbReference type="NCBI Taxonomy" id="3983"/>
    <lineage>
        <taxon>Eukaryota</taxon>
        <taxon>Viridiplantae</taxon>
        <taxon>Streptophyta</taxon>
        <taxon>Embryophyta</taxon>
        <taxon>Tracheophyta</taxon>
        <taxon>Spermatophyta</taxon>
        <taxon>Magnoliopsida</taxon>
        <taxon>eudicotyledons</taxon>
        <taxon>Gunneridae</taxon>
        <taxon>Pentapetalae</taxon>
        <taxon>rosids</taxon>
        <taxon>fabids</taxon>
        <taxon>Malpighiales</taxon>
        <taxon>Euphorbiaceae</taxon>
        <taxon>Crotonoideae</taxon>
        <taxon>Manihoteae</taxon>
        <taxon>Manihot</taxon>
    </lineage>
</organism>
<gene>
    <name evidence="2" type="ORF">MANES_16G082400</name>
</gene>
<accession>A0A2C9UAU5</accession>
<protein>
    <submittedName>
        <fullName evidence="2">Uncharacterized protein</fullName>
    </submittedName>
</protein>
<feature type="compositionally biased region" description="Polar residues" evidence="1">
    <location>
        <begin position="1"/>
        <end position="16"/>
    </location>
</feature>
<dbReference type="EMBL" id="CM004402">
    <property type="protein sequence ID" value="OAY26881.1"/>
    <property type="molecule type" value="Genomic_DNA"/>
</dbReference>
<evidence type="ECO:0000313" key="2">
    <source>
        <dbReference type="EMBL" id="OAY26881.1"/>
    </source>
</evidence>
<feature type="region of interest" description="Disordered" evidence="1">
    <location>
        <begin position="1"/>
        <end position="27"/>
    </location>
</feature>
<evidence type="ECO:0000256" key="1">
    <source>
        <dbReference type="SAM" id="MobiDB-lite"/>
    </source>
</evidence>
<sequence>MHHQGDFNNDVQFSVRNSREPNIPEGLSGLPTRIPISTLIDAVGSVCLSLGQCFTCCVDDFSSSKTLHADFLSEERHL</sequence>
<proteinExistence type="predicted"/>
<name>A0A2C9UAU5_MANES</name>
<dbReference type="AlphaFoldDB" id="A0A2C9UAU5"/>